<keyword evidence="2" id="KW-0489">Methyltransferase</keyword>
<organism evidence="6 7">
    <name type="scientific">Tetradesmus obliquus</name>
    <name type="common">Green alga</name>
    <name type="synonym">Acutodesmus obliquus</name>
    <dbReference type="NCBI Taxonomy" id="3088"/>
    <lineage>
        <taxon>Eukaryota</taxon>
        <taxon>Viridiplantae</taxon>
        <taxon>Chlorophyta</taxon>
        <taxon>core chlorophytes</taxon>
        <taxon>Chlorophyceae</taxon>
        <taxon>CS clade</taxon>
        <taxon>Sphaeropleales</taxon>
        <taxon>Scenedesmaceae</taxon>
        <taxon>Tetradesmus</taxon>
    </lineage>
</organism>
<comment type="similarity">
    <text evidence="1">Belongs to the methyltransferase superfamily.</text>
</comment>
<dbReference type="SUPFAM" id="SSF53335">
    <property type="entry name" value="S-adenosyl-L-methionine-dependent methyltransferases"/>
    <property type="match status" value="1"/>
</dbReference>
<feature type="domain" description="Methyltransferase type 11" evidence="5">
    <location>
        <begin position="222"/>
        <end position="310"/>
    </location>
</feature>
<proteinExistence type="inferred from homology"/>
<dbReference type="PANTHER" id="PTHR44942">
    <property type="entry name" value="METHYLTRANSF_11 DOMAIN-CONTAINING PROTEIN"/>
    <property type="match status" value="1"/>
</dbReference>
<name>A0ABY8TYQ9_TETOB</name>
<dbReference type="InterPro" id="IPR051052">
    <property type="entry name" value="Diverse_substrate_MTase"/>
</dbReference>
<sequence length="449" mass="49590">MPRLSDYLQREAAAAAPAGARQPSQQQQPPHAIEAATPVSTAADAAVAAELARLQRQHAHRLHEHGSRLYRHPDGQLLPLPPAPEPLTVANREKWSGLVRYCRQQPGVDQQLERTGVSARYNINTAFEQHMAAMAAAGLTIEVDAAGHRPGLQPGLQDPLAGSSHPLAAPEWRQLTRAVLERAVQLHGVETLEKNSWQDLWQAVELFSNILDFSGGARSLAVDIACGSGQATTALAELYDKVIGQDGSQEQLQHSKQMPNVEYQQADAHATGLPDQCADLVTVAQALHWFQHEEFYQEVRRILKPSGTFAAWTYSLPILNHRQHPAQALLLQLYQGVLGPYWAERRRLVEAGYRGIEPGLEHFGLAVRRELETQQEQSVDSLLGYLQSWSAYETYRTQHPERPDPLVEFKEQLLAVLGETDSSEAKLTVITPLSLILAKEPVPLSSTNG</sequence>
<dbReference type="PANTHER" id="PTHR44942:SF4">
    <property type="entry name" value="METHYLTRANSFERASE TYPE 11 DOMAIN-CONTAINING PROTEIN"/>
    <property type="match status" value="1"/>
</dbReference>
<evidence type="ECO:0000313" key="6">
    <source>
        <dbReference type="EMBL" id="WIA13386.1"/>
    </source>
</evidence>
<dbReference type="InterPro" id="IPR013216">
    <property type="entry name" value="Methyltransf_11"/>
</dbReference>
<dbReference type="CDD" id="cd02440">
    <property type="entry name" value="AdoMet_MTases"/>
    <property type="match status" value="1"/>
</dbReference>
<evidence type="ECO:0000259" key="5">
    <source>
        <dbReference type="Pfam" id="PF08241"/>
    </source>
</evidence>
<evidence type="ECO:0000256" key="4">
    <source>
        <dbReference type="SAM" id="MobiDB-lite"/>
    </source>
</evidence>
<evidence type="ECO:0000256" key="2">
    <source>
        <dbReference type="ARBA" id="ARBA00022603"/>
    </source>
</evidence>
<dbReference type="EMBL" id="CP126211">
    <property type="protein sequence ID" value="WIA13386.1"/>
    <property type="molecule type" value="Genomic_DNA"/>
</dbReference>
<gene>
    <name evidence="6" type="ORF">OEZ85_006966</name>
</gene>
<evidence type="ECO:0000256" key="1">
    <source>
        <dbReference type="ARBA" id="ARBA00008361"/>
    </source>
</evidence>
<protein>
    <recommendedName>
        <fullName evidence="5">Methyltransferase type 11 domain-containing protein</fullName>
    </recommendedName>
</protein>
<dbReference type="InterPro" id="IPR029063">
    <property type="entry name" value="SAM-dependent_MTases_sf"/>
</dbReference>
<evidence type="ECO:0000256" key="3">
    <source>
        <dbReference type="ARBA" id="ARBA00022679"/>
    </source>
</evidence>
<dbReference type="Pfam" id="PF08241">
    <property type="entry name" value="Methyltransf_11"/>
    <property type="match status" value="1"/>
</dbReference>
<reference evidence="6 7" key="1">
    <citation type="submission" date="2023-05" db="EMBL/GenBank/DDBJ databases">
        <title>A 100% complete, gapless, phased diploid assembly of the Scenedesmus obliquus UTEX 3031 genome.</title>
        <authorList>
            <person name="Biondi T.C."/>
            <person name="Hanschen E.R."/>
            <person name="Kwon T."/>
            <person name="Eng W."/>
            <person name="Kruse C.P.S."/>
            <person name="Koehler S.I."/>
            <person name="Kunde Y."/>
            <person name="Gleasner C.D."/>
            <person name="You Mak K.T."/>
            <person name="Polle J."/>
            <person name="Hovde B.T."/>
            <person name="Starkenburg S.R."/>
        </authorList>
    </citation>
    <scope>NUCLEOTIDE SEQUENCE [LARGE SCALE GENOMIC DNA]</scope>
    <source>
        <strain evidence="6 7">DOE0152z</strain>
    </source>
</reference>
<evidence type="ECO:0000313" key="7">
    <source>
        <dbReference type="Proteomes" id="UP001244341"/>
    </source>
</evidence>
<feature type="region of interest" description="Disordered" evidence="4">
    <location>
        <begin position="1"/>
        <end position="40"/>
    </location>
</feature>
<dbReference type="Gene3D" id="3.40.50.150">
    <property type="entry name" value="Vaccinia Virus protein VP39"/>
    <property type="match status" value="1"/>
</dbReference>
<keyword evidence="3" id="KW-0808">Transferase</keyword>
<dbReference type="Proteomes" id="UP001244341">
    <property type="component" value="Chromosome 4b"/>
</dbReference>
<feature type="compositionally biased region" description="Low complexity" evidence="4">
    <location>
        <begin position="12"/>
        <end position="40"/>
    </location>
</feature>
<accession>A0ABY8TYQ9</accession>
<keyword evidence="7" id="KW-1185">Reference proteome</keyword>